<feature type="compositionally biased region" description="Low complexity" evidence="1">
    <location>
        <begin position="307"/>
        <end position="318"/>
    </location>
</feature>
<dbReference type="AlphaFoldDB" id="A0AAI9V425"/>
<feature type="signal peptide" evidence="3">
    <location>
        <begin position="1"/>
        <end position="19"/>
    </location>
</feature>
<feature type="transmembrane region" description="Helical" evidence="2">
    <location>
        <begin position="223"/>
        <end position="249"/>
    </location>
</feature>
<feature type="compositionally biased region" description="Polar residues" evidence="1">
    <location>
        <begin position="319"/>
        <end position="343"/>
    </location>
</feature>
<evidence type="ECO:0008006" key="6">
    <source>
        <dbReference type="Google" id="ProtNLM"/>
    </source>
</evidence>
<sequence>MISVPTTLPFVGFLAAVAALENVRFANSPANSARLVAETAKADVWPASPTTPPHLRFAAIPLKPRDSSQNCGYSETDGDPWNCGDLACSTRGNIFGCGSSPWASCLNYDSPICSQNSQGSLTACCTDIKFPFCATGIKFITRDSIIITLEAFNCGNNMFTGVHYLVDSFSSSTTSTSFGLSSPSTISSDTPASTVPSESSTALLDSNTATPAPSPQTENAPPIGAIVGGAIAGLVVIGLIVTAIVWMILRNRRKASKDDENNNNNNGGPAVQNQPYTYATVPATRAMSESQSSTPAPMYEPYKRIHQSGNSGSYQYQSTTPSQLPDPTSRSGALPNNYSSNRVSEVPATNPAGTENNASELHSDHVQRT</sequence>
<accession>A0AAI9V425</accession>
<comment type="caution">
    <text evidence="4">The sequence shown here is derived from an EMBL/GenBank/DDBJ whole genome shotgun (WGS) entry which is preliminary data.</text>
</comment>
<evidence type="ECO:0000256" key="2">
    <source>
        <dbReference type="SAM" id="Phobius"/>
    </source>
</evidence>
<evidence type="ECO:0000313" key="4">
    <source>
        <dbReference type="EMBL" id="KAK1468382.1"/>
    </source>
</evidence>
<organism evidence="4 5">
    <name type="scientific">Colletotrichum melonis</name>
    <dbReference type="NCBI Taxonomy" id="1209925"/>
    <lineage>
        <taxon>Eukaryota</taxon>
        <taxon>Fungi</taxon>
        <taxon>Dikarya</taxon>
        <taxon>Ascomycota</taxon>
        <taxon>Pezizomycotina</taxon>
        <taxon>Sordariomycetes</taxon>
        <taxon>Hypocreomycetidae</taxon>
        <taxon>Glomerellales</taxon>
        <taxon>Glomerellaceae</taxon>
        <taxon>Colletotrichum</taxon>
        <taxon>Colletotrichum acutatum species complex</taxon>
    </lineage>
</organism>
<keyword evidence="2" id="KW-0472">Membrane</keyword>
<feature type="compositionally biased region" description="Low complexity" evidence="1">
    <location>
        <begin position="179"/>
        <end position="188"/>
    </location>
</feature>
<reference evidence="4 5" key="1">
    <citation type="submission" date="2016-10" db="EMBL/GenBank/DDBJ databases">
        <title>The genome sequence of Colletotrichum fioriniae PJ7.</title>
        <authorList>
            <person name="Baroncelli R."/>
        </authorList>
    </citation>
    <scope>NUCLEOTIDE SEQUENCE [LARGE SCALE GENOMIC DNA]</scope>
    <source>
        <strain evidence="4">Col 31</strain>
    </source>
</reference>
<keyword evidence="2" id="KW-1133">Transmembrane helix</keyword>
<feature type="chain" id="PRO_5042596339" description="Mid2 domain-containing protein" evidence="3">
    <location>
        <begin position="20"/>
        <end position="369"/>
    </location>
</feature>
<keyword evidence="2" id="KW-0812">Transmembrane</keyword>
<feature type="region of interest" description="Disordered" evidence="1">
    <location>
        <begin position="179"/>
        <end position="217"/>
    </location>
</feature>
<gene>
    <name evidence="4" type="ORF">CMEL01_00149</name>
</gene>
<proteinExistence type="predicted"/>
<feature type="region of interest" description="Disordered" evidence="1">
    <location>
        <begin position="255"/>
        <end position="369"/>
    </location>
</feature>
<keyword evidence="3" id="KW-0732">Signal</keyword>
<dbReference type="CDD" id="cd12087">
    <property type="entry name" value="TM_EGFR-like"/>
    <property type="match status" value="1"/>
</dbReference>
<evidence type="ECO:0000256" key="1">
    <source>
        <dbReference type="SAM" id="MobiDB-lite"/>
    </source>
</evidence>
<evidence type="ECO:0000313" key="5">
    <source>
        <dbReference type="Proteomes" id="UP001239795"/>
    </source>
</evidence>
<feature type="compositionally biased region" description="Polar residues" evidence="1">
    <location>
        <begin position="351"/>
        <end position="360"/>
    </location>
</feature>
<name>A0AAI9V425_9PEZI</name>
<dbReference type="Proteomes" id="UP001239795">
    <property type="component" value="Unassembled WGS sequence"/>
</dbReference>
<keyword evidence="5" id="KW-1185">Reference proteome</keyword>
<protein>
    <recommendedName>
        <fullName evidence="6">Mid2 domain-containing protein</fullName>
    </recommendedName>
</protein>
<evidence type="ECO:0000256" key="3">
    <source>
        <dbReference type="SAM" id="SignalP"/>
    </source>
</evidence>
<dbReference type="EMBL" id="MLGG01000001">
    <property type="protein sequence ID" value="KAK1468382.1"/>
    <property type="molecule type" value="Genomic_DNA"/>
</dbReference>
<feature type="compositionally biased region" description="Polar residues" evidence="1">
    <location>
        <begin position="189"/>
        <end position="217"/>
    </location>
</feature>